<dbReference type="STRING" id="200361.A0A453SRH3"/>
<dbReference type="Gene3D" id="1.10.510.10">
    <property type="entry name" value="Transferase(Phosphotransferase) domain 1"/>
    <property type="match status" value="1"/>
</dbReference>
<reference evidence="7" key="5">
    <citation type="journal article" date="2021" name="G3 (Bethesda)">
        <title>Aegilops tauschii genome assembly Aet v5.0 features greater sequence contiguity and improved annotation.</title>
        <authorList>
            <person name="Wang L."/>
            <person name="Zhu T."/>
            <person name="Rodriguez J.C."/>
            <person name="Deal K.R."/>
            <person name="Dubcovsky J."/>
            <person name="McGuire P.E."/>
            <person name="Lux T."/>
            <person name="Spannagl M."/>
            <person name="Mayer K.F.X."/>
            <person name="Baldrich P."/>
            <person name="Meyers B.C."/>
            <person name="Huo N."/>
            <person name="Gu Y.Q."/>
            <person name="Zhou H."/>
            <person name="Devos K.M."/>
            <person name="Bennetzen J.L."/>
            <person name="Unver T."/>
            <person name="Budak H."/>
            <person name="Gulick P.J."/>
            <person name="Galiba G."/>
            <person name="Kalapos B."/>
            <person name="Nelson D.R."/>
            <person name="Li P."/>
            <person name="You F.M."/>
            <person name="Luo M.C."/>
            <person name="Dvorak J."/>
        </authorList>
    </citation>
    <scope>NUCLEOTIDE SEQUENCE [LARGE SCALE GENOMIC DNA]</scope>
    <source>
        <strain evidence="7">cv. AL8/78</strain>
    </source>
</reference>
<name>A0A453SRH3_AEGTS</name>
<reference evidence="7" key="3">
    <citation type="journal article" date="2017" name="Nature">
        <title>Genome sequence of the progenitor of the wheat D genome Aegilops tauschii.</title>
        <authorList>
            <person name="Luo M.C."/>
            <person name="Gu Y.Q."/>
            <person name="Puiu D."/>
            <person name="Wang H."/>
            <person name="Twardziok S.O."/>
            <person name="Deal K.R."/>
            <person name="Huo N."/>
            <person name="Zhu T."/>
            <person name="Wang L."/>
            <person name="Wang Y."/>
            <person name="McGuire P.E."/>
            <person name="Liu S."/>
            <person name="Long H."/>
            <person name="Ramasamy R.K."/>
            <person name="Rodriguez J.C."/>
            <person name="Van S.L."/>
            <person name="Yuan L."/>
            <person name="Wang Z."/>
            <person name="Xia Z."/>
            <person name="Xiao L."/>
            <person name="Anderson O.D."/>
            <person name="Ouyang S."/>
            <person name="Liang Y."/>
            <person name="Zimin A.V."/>
            <person name="Pertea G."/>
            <person name="Qi P."/>
            <person name="Bennetzen J.L."/>
            <person name="Dai X."/>
            <person name="Dawson M.W."/>
            <person name="Muller H.G."/>
            <person name="Kugler K."/>
            <person name="Rivarola-Duarte L."/>
            <person name="Spannagl M."/>
            <person name="Mayer K.F.X."/>
            <person name="Lu F.H."/>
            <person name="Bevan M.W."/>
            <person name="Leroy P."/>
            <person name="Li P."/>
            <person name="You F.M."/>
            <person name="Sun Q."/>
            <person name="Liu Z."/>
            <person name="Lyons E."/>
            <person name="Wicker T."/>
            <person name="Salzberg S.L."/>
            <person name="Devos K.M."/>
            <person name="Dvorak J."/>
        </authorList>
    </citation>
    <scope>NUCLEOTIDE SEQUENCE [LARGE SCALE GENOMIC DNA]</scope>
    <source>
        <strain evidence="7">cv. AL8/78</strain>
    </source>
</reference>
<protein>
    <recommendedName>
        <fullName evidence="6">Serine-threonine/tyrosine-protein kinase catalytic domain-containing protein</fullName>
    </recommendedName>
</protein>
<reference evidence="8" key="1">
    <citation type="journal article" date="2014" name="Science">
        <title>Ancient hybridizations among the ancestral genomes of bread wheat.</title>
        <authorList>
            <consortium name="International Wheat Genome Sequencing Consortium,"/>
            <person name="Marcussen T."/>
            <person name="Sandve S.R."/>
            <person name="Heier L."/>
            <person name="Spannagl M."/>
            <person name="Pfeifer M."/>
            <person name="Jakobsen K.S."/>
            <person name="Wulff B.B."/>
            <person name="Steuernagel B."/>
            <person name="Mayer K.F."/>
            <person name="Olsen O.A."/>
        </authorList>
    </citation>
    <scope>NUCLEOTIDE SEQUENCE [LARGE SCALE GENOMIC DNA]</scope>
    <source>
        <strain evidence="8">cv. AL8/78</strain>
    </source>
</reference>
<dbReference type="GO" id="GO:0016020">
    <property type="term" value="C:membrane"/>
    <property type="evidence" value="ECO:0007669"/>
    <property type="project" value="UniProtKB-SubCell"/>
</dbReference>
<keyword evidence="8" id="KW-1185">Reference proteome</keyword>
<dbReference type="PANTHER" id="PTHR47974:SF19">
    <property type="entry name" value="RECEPTOR-LIKE SERINE_THREONINE-PROTEIN KINASE"/>
    <property type="match status" value="1"/>
</dbReference>
<dbReference type="PANTHER" id="PTHR47974">
    <property type="entry name" value="OS07G0415500 PROTEIN"/>
    <property type="match status" value="1"/>
</dbReference>
<dbReference type="EnsemblPlants" id="AET7Gv21040400.2">
    <property type="protein sequence ID" value="AET7Gv21040400.2"/>
    <property type="gene ID" value="AET7Gv21040400"/>
</dbReference>
<reference evidence="7" key="4">
    <citation type="submission" date="2019-03" db="UniProtKB">
        <authorList>
            <consortium name="EnsemblPlants"/>
        </authorList>
    </citation>
    <scope>IDENTIFICATION</scope>
</reference>
<organism evidence="7 8">
    <name type="scientific">Aegilops tauschii subsp. strangulata</name>
    <name type="common">Goatgrass</name>
    <dbReference type="NCBI Taxonomy" id="200361"/>
    <lineage>
        <taxon>Eukaryota</taxon>
        <taxon>Viridiplantae</taxon>
        <taxon>Streptophyta</taxon>
        <taxon>Embryophyta</taxon>
        <taxon>Tracheophyta</taxon>
        <taxon>Spermatophyta</taxon>
        <taxon>Magnoliopsida</taxon>
        <taxon>Liliopsida</taxon>
        <taxon>Poales</taxon>
        <taxon>Poaceae</taxon>
        <taxon>BOP clade</taxon>
        <taxon>Pooideae</taxon>
        <taxon>Triticodae</taxon>
        <taxon>Triticeae</taxon>
        <taxon>Triticinae</taxon>
        <taxon>Aegilops</taxon>
    </lineage>
</organism>
<evidence type="ECO:0000313" key="8">
    <source>
        <dbReference type="Proteomes" id="UP000015105"/>
    </source>
</evidence>
<evidence type="ECO:0000256" key="4">
    <source>
        <dbReference type="ARBA" id="ARBA00022989"/>
    </source>
</evidence>
<dbReference type="Proteomes" id="UP000015105">
    <property type="component" value="Chromosome 7D"/>
</dbReference>
<keyword evidence="5" id="KW-0472">Membrane</keyword>
<evidence type="ECO:0000259" key="6">
    <source>
        <dbReference type="Pfam" id="PF07714"/>
    </source>
</evidence>
<accession>A0A453SRH3</accession>
<evidence type="ECO:0000313" key="7">
    <source>
        <dbReference type="EnsemblPlants" id="AET7Gv21040400.2"/>
    </source>
</evidence>
<dbReference type="Gramene" id="AET7Gv21040400.2">
    <property type="protein sequence ID" value="AET7Gv21040400.2"/>
    <property type="gene ID" value="AET7Gv21040400"/>
</dbReference>
<dbReference type="InterPro" id="IPR001245">
    <property type="entry name" value="Ser-Thr/Tyr_kinase_cat_dom"/>
</dbReference>
<dbReference type="GO" id="GO:0004672">
    <property type="term" value="F:protein kinase activity"/>
    <property type="evidence" value="ECO:0007669"/>
    <property type="project" value="InterPro"/>
</dbReference>
<dbReference type="InterPro" id="IPR011009">
    <property type="entry name" value="Kinase-like_dom_sf"/>
</dbReference>
<evidence type="ECO:0000256" key="1">
    <source>
        <dbReference type="ARBA" id="ARBA00004167"/>
    </source>
</evidence>
<evidence type="ECO:0000256" key="2">
    <source>
        <dbReference type="ARBA" id="ARBA00022692"/>
    </source>
</evidence>
<keyword evidence="3" id="KW-0732">Signal</keyword>
<sequence length="90" mass="10364">KPVGFCYEGSKRLLVCEYMSNRSLDVHLFGNNSVLNWTARYQIGLGVARMLAYLHDNCGDRVIHCESSQKTYFLMLHSIQKLHTLGWQSI</sequence>
<dbReference type="AlphaFoldDB" id="A0A453SRH3"/>
<feature type="domain" description="Serine-threonine/tyrosine-protein kinase catalytic" evidence="6">
    <location>
        <begin position="3"/>
        <end position="57"/>
    </location>
</feature>
<dbReference type="Pfam" id="PF07714">
    <property type="entry name" value="PK_Tyr_Ser-Thr"/>
    <property type="match status" value="1"/>
</dbReference>
<evidence type="ECO:0000256" key="3">
    <source>
        <dbReference type="ARBA" id="ARBA00022729"/>
    </source>
</evidence>
<dbReference type="SUPFAM" id="SSF56112">
    <property type="entry name" value="Protein kinase-like (PK-like)"/>
    <property type="match status" value="1"/>
</dbReference>
<keyword evidence="2" id="KW-0812">Transmembrane</keyword>
<evidence type="ECO:0000256" key="5">
    <source>
        <dbReference type="ARBA" id="ARBA00023136"/>
    </source>
</evidence>
<keyword evidence="4" id="KW-1133">Transmembrane helix</keyword>
<proteinExistence type="predicted"/>
<comment type="subcellular location">
    <subcellularLocation>
        <location evidence="1">Membrane</location>
        <topology evidence="1">Single-pass membrane protein</topology>
    </subcellularLocation>
</comment>
<reference evidence="8" key="2">
    <citation type="journal article" date="2017" name="Nat. Plants">
        <title>The Aegilops tauschii genome reveals multiple impacts of transposons.</title>
        <authorList>
            <person name="Zhao G."/>
            <person name="Zou C."/>
            <person name="Li K."/>
            <person name="Wang K."/>
            <person name="Li T."/>
            <person name="Gao L."/>
            <person name="Zhang X."/>
            <person name="Wang H."/>
            <person name="Yang Z."/>
            <person name="Liu X."/>
            <person name="Jiang W."/>
            <person name="Mao L."/>
            <person name="Kong X."/>
            <person name="Jiao Y."/>
            <person name="Jia J."/>
        </authorList>
    </citation>
    <scope>NUCLEOTIDE SEQUENCE [LARGE SCALE GENOMIC DNA]</scope>
    <source>
        <strain evidence="8">cv. AL8/78</strain>
    </source>
</reference>